<dbReference type="AlphaFoldDB" id="A0A1G2DWF6"/>
<dbReference type="GO" id="GO:0006605">
    <property type="term" value="P:protein targeting"/>
    <property type="evidence" value="ECO:0007669"/>
    <property type="project" value="UniProtKB-UniRule"/>
</dbReference>
<comment type="similarity">
    <text evidence="10">Belongs to the SecD/SecF family. SecF subfamily.</text>
</comment>
<feature type="transmembrane region" description="Helical" evidence="10">
    <location>
        <begin position="20"/>
        <end position="40"/>
    </location>
</feature>
<dbReference type="Proteomes" id="UP000178893">
    <property type="component" value="Unassembled WGS sequence"/>
</dbReference>
<organism evidence="12 13">
    <name type="scientific">Candidatus Nealsonbacteria bacterium RBG_13_37_56</name>
    <dbReference type="NCBI Taxonomy" id="1801661"/>
    <lineage>
        <taxon>Bacteria</taxon>
        <taxon>Candidatus Nealsoniibacteriota</taxon>
    </lineage>
</organism>
<evidence type="ECO:0000256" key="10">
    <source>
        <dbReference type="HAMAP-Rule" id="MF_01464"/>
    </source>
</evidence>
<keyword evidence="9 10" id="KW-0472">Membrane</keyword>
<gene>
    <name evidence="10" type="primary">secF</name>
    <name evidence="12" type="ORF">A2V72_00420</name>
</gene>
<sequence>MKINFPYSANINFLRYSKIYYIFSGILALLAIFSIFVFGLKFGIDFLGGSILEVDFENRPENKIIQEKLANLNLGEIVVQPTGNNGVILRMTEISEETHQEVVSKLQEISPVQEKRFETVGPSIGRELRNKTIILIIVSLISLLIYIAIAFRKVSRPLFSWQYGIISIIALLFDILIPIGLLALLGKLYNVQFNIPIITALLTILGYTINDKVIIFDRVRENITCFRGEGFKDLVNRSLNQTLSRSLSTGFCTLLVLISLFFFGGETLKYFSLILIAGIAVGTYSSIFLAAPFLVSLYNFRLKRQ</sequence>
<evidence type="ECO:0000256" key="3">
    <source>
        <dbReference type="ARBA" id="ARBA00022475"/>
    </source>
</evidence>
<dbReference type="InterPro" id="IPR048634">
    <property type="entry name" value="SecD_SecF_C"/>
</dbReference>
<keyword evidence="3 10" id="KW-1003">Cell membrane</keyword>
<evidence type="ECO:0000256" key="7">
    <source>
        <dbReference type="ARBA" id="ARBA00022989"/>
    </source>
</evidence>
<dbReference type="GO" id="GO:0005886">
    <property type="term" value="C:plasma membrane"/>
    <property type="evidence" value="ECO:0007669"/>
    <property type="project" value="UniProtKB-SubCell"/>
</dbReference>
<dbReference type="PANTHER" id="PTHR30081">
    <property type="entry name" value="PROTEIN-EXPORT MEMBRANE PROTEIN SEC"/>
    <property type="match status" value="1"/>
</dbReference>
<dbReference type="InterPro" id="IPR022645">
    <property type="entry name" value="SecD/SecF_bac"/>
</dbReference>
<dbReference type="InterPro" id="IPR022813">
    <property type="entry name" value="SecD/SecF_arch_bac"/>
</dbReference>
<protein>
    <recommendedName>
        <fullName evidence="10">Protein-export membrane protein SecF</fullName>
    </recommendedName>
</protein>
<feature type="transmembrane region" description="Helical" evidence="10">
    <location>
        <begin position="270"/>
        <end position="295"/>
    </location>
</feature>
<reference evidence="12 13" key="1">
    <citation type="journal article" date="2016" name="Nat. Commun.">
        <title>Thousands of microbial genomes shed light on interconnected biogeochemical processes in an aquifer system.</title>
        <authorList>
            <person name="Anantharaman K."/>
            <person name="Brown C.T."/>
            <person name="Hug L.A."/>
            <person name="Sharon I."/>
            <person name="Castelle C.J."/>
            <person name="Probst A.J."/>
            <person name="Thomas B.C."/>
            <person name="Singh A."/>
            <person name="Wilkins M.J."/>
            <person name="Karaoz U."/>
            <person name="Brodie E.L."/>
            <person name="Williams K.H."/>
            <person name="Hubbard S.S."/>
            <person name="Banfield J.F."/>
        </authorList>
    </citation>
    <scope>NUCLEOTIDE SEQUENCE [LARGE SCALE GENOMIC DNA]</scope>
</reference>
<name>A0A1G2DWF6_9BACT</name>
<dbReference type="GO" id="GO:0015450">
    <property type="term" value="F:protein-transporting ATPase activity"/>
    <property type="evidence" value="ECO:0007669"/>
    <property type="project" value="InterPro"/>
</dbReference>
<dbReference type="Gene3D" id="1.20.1640.10">
    <property type="entry name" value="Multidrug efflux transporter AcrB transmembrane domain"/>
    <property type="match status" value="1"/>
</dbReference>
<comment type="caution">
    <text evidence="12">The sequence shown here is derived from an EMBL/GenBank/DDBJ whole genome shotgun (WGS) entry which is preliminary data.</text>
</comment>
<comment type="subcellular location">
    <subcellularLocation>
        <location evidence="1 10">Cell membrane</location>
        <topology evidence="1 10">Multi-pass membrane protein</topology>
    </subcellularLocation>
</comment>
<dbReference type="InterPro" id="IPR005665">
    <property type="entry name" value="SecF_bac"/>
</dbReference>
<dbReference type="Pfam" id="PF07549">
    <property type="entry name" value="Sec_GG"/>
    <property type="match status" value="1"/>
</dbReference>
<evidence type="ECO:0000256" key="4">
    <source>
        <dbReference type="ARBA" id="ARBA00022519"/>
    </source>
</evidence>
<comment type="function">
    <text evidence="10">Part of the Sec protein translocase complex. Interacts with the SecYEG preprotein conducting channel. SecDF uses the proton motive force (PMF) to complete protein translocation after the ATP-dependent function of SecA.</text>
</comment>
<keyword evidence="8 10" id="KW-0811">Translocation</keyword>
<evidence type="ECO:0000256" key="2">
    <source>
        <dbReference type="ARBA" id="ARBA00022448"/>
    </source>
</evidence>
<dbReference type="InterPro" id="IPR022646">
    <property type="entry name" value="SecD/SecF_CS"/>
</dbReference>
<dbReference type="PRINTS" id="PR01755">
    <property type="entry name" value="SECFTRNLCASE"/>
</dbReference>
<feature type="domain" description="SSD" evidence="11">
    <location>
        <begin position="132"/>
        <end position="296"/>
    </location>
</feature>
<keyword evidence="7 10" id="KW-1133">Transmembrane helix</keyword>
<keyword evidence="2 10" id="KW-0813">Transport</keyword>
<evidence type="ECO:0000313" key="13">
    <source>
        <dbReference type="Proteomes" id="UP000178893"/>
    </source>
</evidence>
<accession>A0A1G2DWF6</accession>
<dbReference type="Pfam" id="PF02355">
    <property type="entry name" value="SecD_SecF_C"/>
    <property type="match status" value="1"/>
</dbReference>
<evidence type="ECO:0000256" key="1">
    <source>
        <dbReference type="ARBA" id="ARBA00004651"/>
    </source>
</evidence>
<feature type="transmembrane region" description="Helical" evidence="10">
    <location>
        <begin position="191"/>
        <end position="210"/>
    </location>
</feature>
<dbReference type="HAMAP" id="MF_01464_B">
    <property type="entry name" value="SecF_B"/>
    <property type="match status" value="1"/>
</dbReference>
<dbReference type="PANTHER" id="PTHR30081:SF8">
    <property type="entry name" value="PROTEIN TRANSLOCASE SUBUNIT SECF"/>
    <property type="match status" value="1"/>
</dbReference>
<keyword evidence="4" id="KW-0997">Cell inner membrane</keyword>
<feature type="transmembrane region" description="Helical" evidence="10">
    <location>
        <begin position="247"/>
        <end position="264"/>
    </location>
</feature>
<dbReference type="NCBIfam" id="TIGR00966">
    <property type="entry name" value="transloc_SecF"/>
    <property type="match status" value="1"/>
</dbReference>
<dbReference type="EMBL" id="MHLW01000021">
    <property type="protein sequence ID" value="OGZ17949.1"/>
    <property type="molecule type" value="Genomic_DNA"/>
</dbReference>
<comment type="subunit">
    <text evidence="10">Forms a complex with SecD. Part of the essential Sec protein translocation apparatus which comprises SecA, SecYEG and auxiliary proteins SecDF. Other proteins may also be involved.</text>
</comment>
<evidence type="ECO:0000256" key="8">
    <source>
        <dbReference type="ARBA" id="ARBA00023010"/>
    </source>
</evidence>
<dbReference type="SUPFAM" id="SSF82866">
    <property type="entry name" value="Multidrug efflux transporter AcrB transmembrane domain"/>
    <property type="match status" value="1"/>
</dbReference>
<dbReference type="PROSITE" id="PS50156">
    <property type="entry name" value="SSD"/>
    <property type="match status" value="1"/>
</dbReference>
<feature type="transmembrane region" description="Helical" evidence="10">
    <location>
        <begin position="132"/>
        <end position="151"/>
    </location>
</feature>
<dbReference type="InterPro" id="IPR000731">
    <property type="entry name" value="SSD"/>
</dbReference>
<evidence type="ECO:0000259" key="11">
    <source>
        <dbReference type="PROSITE" id="PS50156"/>
    </source>
</evidence>
<feature type="transmembrane region" description="Helical" evidence="10">
    <location>
        <begin position="163"/>
        <end position="185"/>
    </location>
</feature>
<proteinExistence type="inferred from homology"/>
<evidence type="ECO:0000256" key="6">
    <source>
        <dbReference type="ARBA" id="ARBA00022927"/>
    </source>
</evidence>
<evidence type="ECO:0000256" key="9">
    <source>
        <dbReference type="ARBA" id="ARBA00023136"/>
    </source>
</evidence>
<keyword evidence="5 10" id="KW-0812">Transmembrane</keyword>
<evidence type="ECO:0000256" key="5">
    <source>
        <dbReference type="ARBA" id="ARBA00022692"/>
    </source>
</evidence>
<dbReference type="GO" id="GO:0043952">
    <property type="term" value="P:protein transport by the Sec complex"/>
    <property type="evidence" value="ECO:0007669"/>
    <property type="project" value="UniProtKB-UniRule"/>
</dbReference>
<keyword evidence="6 10" id="KW-0653">Protein transport</keyword>
<dbReference type="GO" id="GO:0065002">
    <property type="term" value="P:intracellular protein transmembrane transport"/>
    <property type="evidence" value="ECO:0007669"/>
    <property type="project" value="UniProtKB-UniRule"/>
</dbReference>
<evidence type="ECO:0000313" key="12">
    <source>
        <dbReference type="EMBL" id="OGZ17949.1"/>
    </source>
</evidence>